<comment type="caution">
    <text evidence="1">The sequence shown here is derived from an EMBL/GenBank/DDBJ whole genome shotgun (WGS) entry which is preliminary data.</text>
</comment>
<evidence type="ECO:0000313" key="2">
    <source>
        <dbReference type="Proteomes" id="UP000327493"/>
    </source>
</evidence>
<dbReference type="AlphaFoldDB" id="A0A5J5D4B4"/>
<proteinExistence type="predicted"/>
<sequence length="130" mass="14346">MAGNGDVEACGPPVFQLSPCDTSGTSGLVLCRTERTIKTKSSPLESYTSVSINVTGLFKVEERHLLSDTEVVLREAKAEWQRPFRMTASTSLGLQDLEERIHLFCFSDAQPCRMTHNGRNGTDVNRGRAQ</sequence>
<name>A0A5J5D4B4_9PERO</name>
<dbReference type="EMBL" id="VOFY01000012">
    <property type="protein sequence ID" value="KAA8587395.1"/>
    <property type="molecule type" value="Genomic_DNA"/>
</dbReference>
<dbReference type="Proteomes" id="UP000327493">
    <property type="component" value="Chromosome 12"/>
</dbReference>
<accession>A0A5J5D4B4</accession>
<evidence type="ECO:0000313" key="1">
    <source>
        <dbReference type="EMBL" id="KAA8587395.1"/>
    </source>
</evidence>
<gene>
    <name evidence="1" type="ORF">FQN60_016257</name>
</gene>
<organism evidence="1 2">
    <name type="scientific">Etheostoma spectabile</name>
    <name type="common">orangethroat darter</name>
    <dbReference type="NCBI Taxonomy" id="54343"/>
    <lineage>
        <taxon>Eukaryota</taxon>
        <taxon>Metazoa</taxon>
        <taxon>Chordata</taxon>
        <taxon>Craniata</taxon>
        <taxon>Vertebrata</taxon>
        <taxon>Euteleostomi</taxon>
        <taxon>Actinopterygii</taxon>
        <taxon>Neopterygii</taxon>
        <taxon>Teleostei</taxon>
        <taxon>Neoteleostei</taxon>
        <taxon>Acanthomorphata</taxon>
        <taxon>Eupercaria</taxon>
        <taxon>Perciformes</taxon>
        <taxon>Percoidei</taxon>
        <taxon>Percidae</taxon>
        <taxon>Etheostomatinae</taxon>
        <taxon>Etheostoma</taxon>
    </lineage>
</organism>
<keyword evidence="2" id="KW-1185">Reference proteome</keyword>
<protein>
    <submittedName>
        <fullName evidence="1">Uncharacterized protein</fullName>
    </submittedName>
</protein>
<reference evidence="1 2" key="1">
    <citation type="submission" date="2019-08" db="EMBL/GenBank/DDBJ databases">
        <title>A chromosome-level genome assembly, high-density linkage maps, and genome scans reveal the genomic architecture of hybrid incompatibilities underlying speciation via character displacement in darters (Percidae: Etheostominae).</title>
        <authorList>
            <person name="Moran R.L."/>
            <person name="Catchen J.M."/>
            <person name="Fuller R.C."/>
        </authorList>
    </citation>
    <scope>NUCLEOTIDE SEQUENCE [LARGE SCALE GENOMIC DNA]</scope>
    <source>
        <strain evidence="1">EspeVRDwgs_2016</strain>
        <tissue evidence="1">Muscle</tissue>
    </source>
</reference>
<feature type="non-terminal residue" evidence="1">
    <location>
        <position position="130"/>
    </location>
</feature>